<dbReference type="InterPro" id="IPR052893">
    <property type="entry name" value="TCS_response_regulator"/>
</dbReference>
<dbReference type="GO" id="GO:0000160">
    <property type="term" value="P:phosphorelay signal transduction system"/>
    <property type="evidence" value="ECO:0007669"/>
    <property type="project" value="InterPro"/>
</dbReference>
<evidence type="ECO:0000256" key="1">
    <source>
        <dbReference type="PROSITE-ProRule" id="PRU00169"/>
    </source>
</evidence>
<dbReference type="InterPro" id="IPR011006">
    <property type="entry name" value="CheY-like_superfamily"/>
</dbReference>
<dbReference type="RefSeq" id="WP_092728984.1">
    <property type="nucleotide sequence ID" value="NZ_FMXE01000007.1"/>
</dbReference>
<evidence type="ECO:0000313" key="3">
    <source>
        <dbReference type="EMBL" id="SDA58725.1"/>
    </source>
</evidence>
<name>A0A1G5WNA9_9BACT</name>
<gene>
    <name evidence="3" type="ORF">SAMN03080617_01138</name>
</gene>
<dbReference type="PROSITE" id="PS50110">
    <property type="entry name" value="RESPONSE_REGULATORY"/>
    <property type="match status" value="1"/>
</dbReference>
<feature type="domain" description="Response regulatory" evidence="2">
    <location>
        <begin position="5"/>
        <end position="130"/>
    </location>
</feature>
<dbReference type="PANTHER" id="PTHR44520">
    <property type="entry name" value="RESPONSE REGULATOR RCP1-RELATED"/>
    <property type="match status" value="1"/>
</dbReference>
<dbReference type="Pfam" id="PF00072">
    <property type="entry name" value="Response_reg"/>
    <property type="match status" value="1"/>
</dbReference>
<keyword evidence="4" id="KW-1185">Reference proteome</keyword>
<dbReference type="CDD" id="cd17557">
    <property type="entry name" value="REC_Rcp-like"/>
    <property type="match status" value="1"/>
</dbReference>
<proteinExistence type="predicted"/>
<evidence type="ECO:0000313" key="4">
    <source>
        <dbReference type="Proteomes" id="UP000198756"/>
    </source>
</evidence>
<dbReference type="AlphaFoldDB" id="A0A1G5WNA9"/>
<dbReference type="Proteomes" id="UP000198756">
    <property type="component" value="Unassembled WGS sequence"/>
</dbReference>
<dbReference type="Gene3D" id="3.40.50.2300">
    <property type="match status" value="1"/>
</dbReference>
<evidence type="ECO:0000259" key="2">
    <source>
        <dbReference type="PROSITE" id="PS50110"/>
    </source>
</evidence>
<keyword evidence="1" id="KW-0597">Phosphoprotein</keyword>
<dbReference type="EMBL" id="FMXE01000007">
    <property type="protein sequence ID" value="SDA58725.1"/>
    <property type="molecule type" value="Genomic_DNA"/>
</dbReference>
<dbReference type="OrthoDB" id="7631574at2"/>
<dbReference type="STRING" id="279824.SAMN03080617_01138"/>
<dbReference type="SMART" id="SM00448">
    <property type="entry name" value="REC"/>
    <property type="match status" value="1"/>
</dbReference>
<dbReference type="SUPFAM" id="SSF52172">
    <property type="entry name" value="CheY-like"/>
    <property type="match status" value="1"/>
</dbReference>
<feature type="modified residue" description="4-aspartylphosphate" evidence="1">
    <location>
        <position position="63"/>
    </location>
</feature>
<sequence>MKPAHILLVEDNEGDIILTLDAFEESKIKTKISVVKNGQEALDFLFRRGEYTKAEKPDLILLDINIPIFNGHEVLKQIKYHDALKKIPVIMLTTSSSQKDVNQAYENHSNSYVKKPLDMDEFLEAILKIEEFWLQLSTLPD</sequence>
<accession>A0A1G5WNA9</accession>
<reference evidence="4" key="1">
    <citation type="submission" date="2016-10" db="EMBL/GenBank/DDBJ databases">
        <authorList>
            <person name="Varghese N."/>
            <person name="Submissions S."/>
        </authorList>
    </citation>
    <scope>NUCLEOTIDE SEQUENCE [LARGE SCALE GENOMIC DNA]</scope>
    <source>
        <strain evidence="4">DSM 22703</strain>
    </source>
</reference>
<dbReference type="InterPro" id="IPR001789">
    <property type="entry name" value="Sig_transdc_resp-reg_receiver"/>
</dbReference>
<organism evidence="3 4">
    <name type="scientific">Algoriphagus alkaliphilus</name>
    <dbReference type="NCBI Taxonomy" id="279824"/>
    <lineage>
        <taxon>Bacteria</taxon>
        <taxon>Pseudomonadati</taxon>
        <taxon>Bacteroidota</taxon>
        <taxon>Cytophagia</taxon>
        <taxon>Cytophagales</taxon>
        <taxon>Cyclobacteriaceae</taxon>
        <taxon>Algoriphagus</taxon>
    </lineage>
</organism>
<dbReference type="PANTHER" id="PTHR44520:SF2">
    <property type="entry name" value="RESPONSE REGULATOR RCP1"/>
    <property type="match status" value="1"/>
</dbReference>
<protein>
    <submittedName>
        <fullName evidence="3">Response regulator receiver domain-containing protein</fullName>
    </submittedName>
</protein>